<sequence length="112" mass="13368">MNISIEEKAKRVKYIRALERFAKSAINLLKRDDFDKEMFKKRVSKNLEILKRAEPVYLDQPYTKGLEEFVNSITNLKEQDELIKEANLLDKLRNNKSYKKDKHKKIGFADEY</sequence>
<reference evidence="1 2" key="1">
    <citation type="submission" date="2016-02" db="EMBL/GenBank/DDBJ databases">
        <authorList>
            <consortium name="Pathogen Informatics"/>
        </authorList>
    </citation>
    <scope>NUCLEOTIDE SEQUENCE [LARGE SCALE GENOMIC DNA]</scope>
    <source>
        <strain evidence="1 2">RC20</strain>
    </source>
</reference>
<proteinExistence type="predicted"/>
<protein>
    <submittedName>
        <fullName evidence="1">Uncharacterized protein</fullName>
    </submittedName>
</protein>
<dbReference type="AlphaFoldDB" id="A0A128EJ93"/>
<dbReference type="Proteomes" id="UP000069632">
    <property type="component" value="Unassembled WGS sequence"/>
</dbReference>
<organism evidence="1 2">
    <name type="scientific">Campylobacter geochelonis</name>
    <dbReference type="NCBI Taxonomy" id="1780362"/>
    <lineage>
        <taxon>Bacteria</taxon>
        <taxon>Pseudomonadati</taxon>
        <taxon>Campylobacterota</taxon>
        <taxon>Epsilonproteobacteria</taxon>
        <taxon>Campylobacterales</taxon>
        <taxon>Campylobacteraceae</taxon>
        <taxon>Campylobacter</taxon>
    </lineage>
</organism>
<gene>
    <name evidence="1" type="ORF">ERS672216_01347</name>
</gene>
<dbReference type="EMBL" id="FIZP01000007">
    <property type="protein sequence ID" value="CZE48313.1"/>
    <property type="molecule type" value="Genomic_DNA"/>
</dbReference>
<evidence type="ECO:0000313" key="1">
    <source>
        <dbReference type="EMBL" id="CZE48313.1"/>
    </source>
</evidence>
<keyword evidence="2" id="KW-1185">Reference proteome</keyword>
<accession>A0A128EJ93</accession>
<name>A0A128EJ93_9BACT</name>
<evidence type="ECO:0000313" key="2">
    <source>
        <dbReference type="Proteomes" id="UP000069632"/>
    </source>
</evidence>